<feature type="region of interest" description="Disordered" evidence="1">
    <location>
        <begin position="49"/>
        <end position="133"/>
    </location>
</feature>
<protein>
    <submittedName>
        <fullName evidence="2">Uncharacterized protein</fullName>
    </submittedName>
</protein>
<feature type="region of interest" description="Disordered" evidence="1">
    <location>
        <begin position="1"/>
        <end position="32"/>
    </location>
</feature>
<feature type="compositionally biased region" description="Pro residues" evidence="1">
    <location>
        <begin position="12"/>
        <end position="25"/>
    </location>
</feature>
<evidence type="ECO:0000313" key="2">
    <source>
        <dbReference type="EMBL" id="KAG2539640.1"/>
    </source>
</evidence>
<feature type="compositionally biased region" description="Polar residues" evidence="1">
    <location>
        <begin position="1"/>
        <end position="10"/>
    </location>
</feature>
<feature type="compositionally biased region" description="Basic and acidic residues" evidence="1">
    <location>
        <begin position="61"/>
        <end position="73"/>
    </location>
</feature>
<sequence length="347" mass="36554">MSDLFNNFSQPRRPPLPLSLPPPSIAPFDGDSPALAAPLLDLQWLPVSSAPAPSSSFARGRGREDWAEHDARPWLRVSMSGARRPGLLPTGRWPADGSSRRGAGRTTLCGPERPGRARRALPPQRGRRGPHDIRRWWSTTAPTTSTGRKSTRGGVEAMACGAPSTEAMACGRKEGGRVTAAHAASEEAEDPHSAWRSRGHGDPGWIWMERRGRGGRSARLLPLQPPSELRRRRACGVAGLRRRCPALAQSRCVSMGTRARRGTGAHARCHLGAAVAGPRERGATRWQLPARPALEVELAASGLGAGANLDDAVSASASSGMASCGAGSGAMAADGDGGGGQFGQRHR</sequence>
<evidence type="ECO:0000256" key="1">
    <source>
        <dbReference type="SAM" id="MobiDB-lite"/>
    </source>
</evidence>
<reference evidence="2" key="1">
    <citation type="submission" date="2020-05" db="EMBL/GenBank/DDBJ databases">
        <title>WGS assembly of Panicum virgatum.</title>
        <authorList>
            <person name="Lovell J.T."/>
            <person name="Jenkins J."/>
            <person name="Shu S."/>
            <person name="Juenger T.E."/>
            <person name="Schmutz J."/>
        </authorList>
    </citation>
    <scope>NUCLEOTIDE SEQUENCE</scope>
    <source>
        <strain evidence="2">AP13</strain>
    </source>
</reference>
<gene>
    <name evidence="2" type="ORF">PVAP13_9NG484042</name>
</gene>
<dbReference type="EMBL" id="CM029054">
    <property type="protein sequence ID" value="KAG2539640.1"/>
    <property type="molecule type" value="Genomic_DNA"/>
</dbReference>
<dbReference type="Proteomes" id="UP000823388">
    <property type="component" value="Chromosome 9N"/>
</dbReference>
<keyword evidence="3" id="KW-1185">Reference proteome</keyword>
<proteinExistence type="predicted"/>
<evidence type="ECO:0000313" key="3">
    <source>
        <dbReference type="Proteomes" id="UP000823388"/>
    </source>
</evidence>
<organism evidence="2 3">
    <name type="scientific">Panicum virgatum</name>
    <name type="common">Blackwell switchgrass</name>
    <dbReference type="NCBI Taxonomy" id="38727"/>
    <lineage>
        <taxon>Eukaryota</taxon>
        <taxon>Viridiplantae</taxon>
        <taxon>Streptophyta</taxon>
        <taxon>Embryophyta</taxon>
        <taxon>Tracheophyta</taxon>
        <taxon>Spermatophyta</taxon>
        <taxon>Magnoliopsida</taxon>
        <taxon>Liliopsida</taxon>
        <taxon>Poales</taxon>
        <taxon>Poaceae</taxon>
        <taxon>PACMAD clade</taxon>
        <taxon>Panicoideae</taxon>
        <taxon>Panicodae</taxon>
        <taxon>Paniceae</taxon>
        <taxon>Panicinae</taxon>
        <taxon>Panicum</taxon>
        <taxon>Panicum sect. Hiantes</taxon>
    </lineage>
</organism>
<accession>A0A8T0MQV3</accession>
<name>A0A8T0MQV3_PANVG</name>
<dbReference type="AlphaFoldDB" id="A0A8T0MQV3"/>
<comment type="caution">
    <text evidence="2">The sequence shown here is derived from an EMBL/GenBank/DDBJ whole genome shotgun (WGS) entry which is preliminary data.</text>
</comment>